<sequence length="130" mass="14830">RTVVVPYAYNPNFVGRREILDRLRSALGHHQPPEGRVWQRKACLYGLSGIGKTQIALEYVYWLRDDLDPEVSVFWVDASSPEQFWRSNLSIAQECQIPGYDDAGTSVVALVKTWLESEESGDQRCQQVKS</sequence>
<dbReference type="Gene3D" id="3.40.50.300">
    <property type="entry name" value="P-loop containing nucleotide triphosphate hydrolases"/>
    <property type="match status" value="1"/>
</dbReference>
<feature type="non-terminal residue" evidence="1">
    <location>
        <position position="1"/>
    </location>
</feature>
<dbReference type="AlphaFoldDB" id="A0AAN7H5N6"/>
<reference evidence="1" key="2">
    <citation type="submission" date="2023-05" db="EMBL/GenBank/DDBJ databases">
        <authorList>
            <consortium name="Lawrence Berkeley National Laboratory"/>
            <person name="Steindorff A."/>
            <person name="Hensen N."/>
            <person name="Bonometti L."/>
            <person name="Westerberg I."/>
            <person name="Brannstrom I.O."/>
            <person name="Guillou S."/>
            <person name="Cros-Aarteil S."/>
            <person name="Calhoun S."/>
            <person name="Haridas S."/>
            <person name="Kuo A."/>
            <person name="Mondo S."/>
            <person name="Pangilinan J."/>
            <person name="Riley R."/>
            <person name="Labutti K."/>
            <person name="Andreopoulos B."/>
            <person name="Lipzen A."/>
            <person name="Chen C."/>
            <person name="Yanf M."/>
            <person name="Daum C."/>
            <person name="Ng V."/>
            <person name="Clum A."/>
            <person name="Ohm R."/>
            <person name="Martin F."/>
            <person name="Silar P."/>
            <person name="Natvig D."/>
            <person name="Lalanne C."/>
            <person name="Gautier V."/>
            <person name="Ament-Velasquez S.L."/>
            <person name="Kruys A."/>
            <person name="Hutchinson M.I."/>
            <person name="Powell A.J."/>
            <person name="Barry K."/>
            <person name="Miller A.N."/>
            <person name="Grigoriev I.V."/>
            <person name="Debuchy R."/>
            <person name="Gladieux P."/>
            <person name="Thoren M.H."/>
            <person name="Johannesson H."/>
        </authorList>
    </citation>
    <scope>NUCLEOTIDE SEQUENCE</scope>
    <source>
        <strain evidence="1">CBS 532.94</strain>
    </source>
</reference>
<dbReference type="SUPFAM" id="SSF52540">
    <property type="entry name" value="P-loop containing nucleoside triphosphate hydrolases"/>
    <property type="match status" value="1"/>
</dbReference>
<keyword evidence="2" id="KW-1185">Reference proteome</keyword>
<name>A0AAN7H5N6_9PEZI</name>
<proteinExistence type="predicted"/>
<dbReference type="Proteomes" id="UP001303760">
    <property type="component" value="Unassembled WGS sequence"/>
</dbReference>
<dbReference type="InterPro" id="IPR027417">
    <property type="entry name" value="P-loop_NTPase"/>
</dbReference>
<comment type="caution">
    <text evidence="1">The sequence shown here is derived from an EMBL/GenBank/DDBJ whole genome shotgun (WGS) entry which is preliminary data.</text>
</comment>
<protein>
    <submittedName>
        <fullName evidence="1">Uncharacterized protein</fullName>
    </submittedName>
</protein>
<gene>
    <name evidence="1" type="ORF">C8A03DRAFT_20072</name>
</gene>
<dbReference type="EMBL" id="MU861058">
    <property type="protein sequence ID" value="KAK4232683.1"/>
    <property type="molecule type" value="Genomic_DNA"/>
</dbReference>
<accession>A0AAN7H5N6</accession>
<organism evidence="1 2">
    <name type="scientific">Achaetomium macrosporum</name>
    <dbReference type="NCBI Taxonomy" id="79813"/>
    <lineage>
        <taxon>Eukaryota</taxon>
        <taxon>Fungi</taxon>
        <taxon>Dikarya</taxon>
        <taxon>Ascomycota</taxon>
        <taxon>Pezizomycotina</taxon>
        <taxon>Sordariomycetes</taxon>
        <taxon>Sordariomycetidae</taxon>
        <taxon>Sordariales</taxon>
        <taxon>Chaetomiaceae</taxon>
        <taxon>Achaetomium</taxon>
    </lineage>
</organism>
<evidence type="ECO:0000313" key="1">
    <source>
        <dbReference type="EMBL" id="KAK4232683.1"/>
    </source>
</evidence>
<reference evidence="1" key="1">
    <citation type="journal article" date="2023" name="Mol. Phylogenet. Evol.">
        <title>Genome-scale phylogeny and comparative genomics of the fungal order Sordariales.</title>
        <authorList>
            <person name="Hensen N."/>
            <person name="Bonometti L."/>
            <person name="Westerberg I."/>
            <person name="Brannstrom I.O."/>
            <person name="Guillou S."/>
            <person name="Cros-Aarteil S."/>
            <person name="Calhoun S."/>
            <person name="Haridas S."/>
            <person name="Kuo A."/>
            <person name="Mondo S."/>
            <person name="Pangilinan J."/>
            <person name="Riley R."/>
            <person name="LaButti K."/>
            <person name="Andreopoulos B."/>
            <person name="Lipzen A."/>
            <person name="Chen C."/>
            <person name="Yan M."/>
            <person name="Daum C."/>
            <person name="Ng V."/>
            <person name="Clum A."/>
            <person name="Steindorff A."/>
            <person name="Ohm R.A."/>
            <person name="Martin F."/>
            <person name="Silar P."/>
            <person name="Natvig D.O."/>
            <person name="Lalanne C."/>
            <person name="Gautier V."/>
            <person name="Ament-Velasquez S.L."/>
            <person name="Kruys A."/>
            <person name="Hutchinson M.I."/>
            <person name="Powell A.J."/>
            <person name="Barry K."/>
            <person name="Miller A.N."/>
            <person name="Grigoriev I.V."/>
            <person name="Debuchy R."/>
            <person name="Gladieux P."/>
            <person name="Hiltunen Thoren M."/>
            <person name="Johannesson H."/>
        </authorList>
    </citation>
    <scope>NUCLEOTIDE SEQUENCE</scope>
    <source>
        <strain evidence="1">CBS 532.94</strain>
    </source>
</reference>
<evidence type="ECO:0000313" key="2">
    <source>
        <dbReference type="Proteomes" id="UP001303760"/>
    </source>
</evidence>